<proteinExistence type="predicted"/>
<protein>
    <submittedName>
        <fullName evidence="1">Uncharacterized protein</fullName>
    </submittedName>
</protein>
<organism evidence="1 2">
    <name type="scientific">Geoglobus acetivorans</name>
    <dbReference type="NCBI Taxonomy" id="565033"/>
    <lineage>
        <taxon>Archaea</taxon>
        <taxon>Methanobacteriati</taxon>
        <taxon>Methanobacteriota</taxon>
        <taxon>Archaeoglobi</taxon>
        <taxon>Archaeoglobales</taxon>
        <taxon>Archaeoglobaceae</taxon>
        <taxon>Geoglobus</taxon>
    </lineage>
</organism>
<dbReference type="STRING" id="565033.GACE_0442"/>
<name>A0A0A7GBS3_GEOAI</name>
<accession>A0A0A7GBS3</accession>
<sequence>MLCEKYKRKILPGECHWYSCRYWIGNGGLCFNGRFCFTPSEEVFQSTS</sequence>
<evidence type="ECO:0000313" key="2">
    <source>
        <dbReference type="Proteomes" id="UP000030624"/>
    </source>
</evidence>
<evidence type="ECO:0000313" key="1">
    <source>
        <dbReference type="EMBL" id="AIY89500.1"/>
    </source>
</evidence>
<dbReference type="KEGG" id="gac:GACE_0442"/>
<reference evidence="1 2" key="1">
    <citation type="journal article" date="2015" name="Appl. Environ. Microbiol.">
        <title>The Geoglobus acetivorans genome: Fe(III) reduction, acetate utilization, autotrophic growth, and degradation of aromatic compounds in a hyperthermophilic archaeon.</title>
        <authorList>
            <person name="Mardanov A.V."/>
            <person name="Slododkina G.B."/>
            <person name="Slobodkin A.I."/>
            <person name="Beletsky A.V."/>
            <person name="Gavrilov S.N."/>
            <person name="Kublanov I.V."/>
            <person name="Bonch-Osmolovskaya E.A."/>
            <person name="Skryabin K.G."/>
            <person name="Ravin N.V."/>
        </authorList>
    </citation>
    <scope>NUCLEOTIDE SEQUENCE [LARGE SCALE GENOMIC DNA]</scope>
    <source>
        <strain evidence="1 2">SBH6</strain>
    </source>
</reference>
<dbReference type="Proteomes" id="UP000030624">
    <property type="component" value="Chromosome"/>
</dbReference>
<gene>
    <name evidence="1" type="ORF">GACE_0442</name>
</gene>
<dbReference type="HOGENOM" id="CLU_3147828_0_0_2"/>
<dbReference type="AlphaFoldDB" id="A0A0A7GBS3"/>
<dbReference type="EMBL" id="CP009552">
    <property type="protein sequence ID" value="AIY89500.1"/>
    <property type="molecule type" value="Genomic_DNA"/>
</dbReference>